<dbReference type="STRING" id="56484.A0A1Y2FC03"/>
<dbReference type="InterPro" id="IPR011330">
    <property type="entry name" value="Glyco_hydro/deAcase_b/a-brl"/>
</dbReference>
<evidence type="ECO:0000256" key="2">
    <source>
        <dbReference type="ARBA" id="ARBA00009792"/>
    </source>
</evidence>
<dbReference type="GO" id="GO:0006013">
    <property type="term" value="P:mannose metabolic process"/>
    <property type="evidence" value="ECO:0007669"/>
    <property type="project" value="InterPro"/>
</dbReference>
<comment type="function">
    <text evidence="7">Degrades free oligosaccharides in the vacuole.</text>
</comment>
<keyword evidence="6" id="KW-0326">Glycosidase</keyword>
<dbReference type="Pfam" id="PF07748">
    <property type="entry name" value="Glyco_hydro_38C"/>
    <property type="match status" value="1"/>
</dbReference>
<evidence type="ECO:0000256" key="5">
    <source>
        <dbReference type="ARBA" id="ARBA00022801"/>
    </source>
</evidence>
<dbReference type="RefSeq" id="XP_040724501.1">
    <property type="nucleotide sequence ID" value="XM_040872363.1"/>
</dbReference>
<dbReference type="InterPro" id="IPR011682">
    <property type="entry name" value="Glyco_hydro_38_C"/>
</dbReference>
<dbReference type="SUPFAM" id="SSF88688">
    <property type="entry name" value="Families 57/38 glycoside transferase middle domain"/>
    <property type="match status" value="1"/>
</dbReference>
<dbReference type="PANTHER" id="PTHR46017">
    <property type="entry name" value="ALPHA-MANNOSIDASE 2C1"/>
    <property type="match status" value="1"/>
</dbReference>
<dbReference type="PANTHER" id="PTHR46017:SF1">
    <property type="entry name" value="ALPHA-MANNOSIDASE 2C1"/>
    <property type="match status" value="1"/>
</dbReference>
<dbReference type="OrthoDB" id="10261055at2759"/>
<dbReference type="EMBL" id="MCFI01000012">
    <property type="protein sequence ID" value="ORY80856.1"/>
    <property type="molecule type" value="Genomic_DNA"/>
</dbReference>
<gene>
    <name evidence="11" type="ORF">BCR37DRAFT_55493</name>
</gene>
<name>A0A1Y2FC03_PROLT</name>
<dbReference type="SUPFAM" id="SSF88713">
    <property type="entry name" value="Glycoside hydrolase/deacetylase"/>
    <property type="match status" value="1"/>
</dbReference>
<dbReference type="Proteomes" id="UP000193685">
    <property type="component" value="Unassembled WGS sequence"/>
</dbReference>
<protein>
    <recommendedName>
        <fullName evidence="8">Alpha-mannosidase</fullName>
        <ecNumber evidence="3">3.2.1.24</ecNumber>
    </recommendedName>
</protein>
<dbReference type="InterPro" id="IPR000602">
    <property type="entry name" value="Glyco_hydro_38_N"/>
</dbReference>
<dbReference type="Gene3D" id="1.20.1270.50">
    <property type="entry name" value="Glycoside hydrolase family 38, central domain"/>
    <property type="match status" value="1"/>
</dbReference>
<dbReference type="FunFam" id="2.70.98.30:FF:000001">
    <property type="entry name" value="alpha-mannosidase 2C1 isoform X2"/>
    <property type="match status" value="1"/>
</dbReference>
<evidence type="ECO:0000313" key="11">
    <source>
        <dbReference type="EMBL" id="ORY80856.1"/>
    </source>
</evidence>
<dbReference type="AlphaFoldDB" id="A0A1Y2FC03"/>
<dbReference type="InterPro" id="IPR041147">
    <property type="entry name" value="GH38_C"/>
</dbReference>
<dbReference type="Pfam" id="PF17677">
    <property type="entry name" value="Glyco_hydro38C2"/>
    <property type="match status" value="1"/>
</dbReference>
<dbReference type="Gene3D" id="2.70.98.30">
    <property type="entry name" value="Golgi alpha-mannosidase II, domain 4"/>
    <property type="match status" value="1"/>
</dbReference>
<dbReference type="GO" id="GO:0000329">
    <property type="term" value="C:fungal-type vacuole membrane"/>
    <property type="evidence" value="ECO:0007669"/>
    <property type="project" value="TreeGrafter"/>
</dbReference>
<dbReference type="InterPro" id="IPR028995">
    <property type="entry name" value="Glyco_hydro_57/38_cen_sf"/>
</dbReference>
<comment type="catalytic activity">
    <reaction evidence="1">
        <text>Hydrolysis of terminal, non-reducing alpha-D-mannose residues in alpha-D-mannosides.</text>
        <dbReference type="EC" id="3.2.1.24"/>
    </reaction>
</comment>
<accession>A0A1Y2FC03</accession>
<comment type="caution">
    <text evidence="11">The sequence shown here is derived from an EMBL/GenBank/DDBJ whole genome shotgun (WGS) entry which is preliminary data.</text>
</comment>
<dbReference type="InterPro" id="IPR015341">
    <property type="entry name" value="Glyco_hydro_38_cen"/>
</dbReference>
<dbReference type="InterPro" id="IPR054723">
    <property type="entry name" value="Ams1-like_N"/>
</dbReference>
<proteinExistence type="inferred from homology"/>
<evidence type="ECO:0000256" key="6">
    <source>
        <dbReference type="ARBA" id="ARBA00023295"/>
    </source>
</evidence>
<dbReference type="Pfam" id="PF01074">
    <property type="entry name" value="Glyco_hydro_38N"/>
    <property type="match status" value="1"/>
</dbReference>
<dbReference type="InterPro" id="IPR011013">
    <property type="entry name" value="Gal_mutarotase_sf_dom"/>
</dbReference>
<dbReference type="GO" id="GO:0046872">
    <property type="term" value="F:metal ion binding"/>
    <property type="evidence" value="ECO:0007669"/>
    <property type="project" value="UniProtKB-KW"/>
</dbReference>
<dbReference type="GO" id="GO:0009313">
    <property type="term" value="P:oligosaccharide catabolic process"/>
    <property type="evidence" value="ECO:0007669"/>
    <property type="project" value="TreeGrafter"/>
</dbReference>
<dbReference type="SUPFAM" id="SSF74650">
    <property type="entry name" value="Galactose mutarotase-like"/>
    <property type="match status" value="1"/>
</dbReference>
<comment type="similarity">
    <text evidence="2">Belongs to the glycosyl hydrolase 38 family.</text>
</comment>
<feature type="domain" description="Glycoside hydrolase family 38 central" evidence="10">
    <location>
        <begin position="557"/>
        <end position="636"/>
    </location>
</feature>
<evidence type="ECO:0000256" key="1">
    <source>
        <dbReference type="ARBA" id="ARBA00000365"/>
    </source>
</evidence>
<dbReference type="InterPro" id="IPR037094">
    <property type="entry name" value="Glyco_hydro_38_cen_sf"/>
</dbReference>
<dbReference type="FunFam" id="3.20.110.10:FF:000002">
    <property type="entry name" value="alpha-mannosidase 2C1 isoform X1"/>
    <property type="match status" value="1"/>
</dbReference>
<evidence type="ECO:0000256" key="3">
    <source>
        <dbReference type="ARBA" id="ARBA00012752"/>
    </source>
</evidence>
<keyword evidence="5" id="KW-0378">Hydrolase</keyword>
<reference evidence="11 12" key="1">
    <citation type="submission" date="2016-07" db="EMBL/GenBank/DDBJ databases">
        <title>Pervasive Adenine N6-methylation of Active Genes in Fungi.</title>
        <authorList>
            <consortium name="DOE Joint Genome Institute"/>
            <person name="Mondo S.J."/>
            <person name="Dannebaum R.O."/>
            <person name="Kuo R.C."/>
            <person name="Labutti K."/>
            <person name="Haridas S."/>
            <person name="Kuo A."/>
            <person name="Salamov A."/>
            <person name="Ahrendt S.R."/>
            <person name="Lipzen A."/>
            <person name="Sullivan W."/>
            <person name="Andreopoulos W.B."/>
            <person name="Clum A."/>
            <person name="Lindquist E."/>
            <person name="Daum C."/>
            <person name="Ramamoorthy G.K."/>
            <person name="Gryganskyi A."/>
            <person name="Culley D."/>
            <person name="Magnuson J.K."/>
            <person name="James T.Y."/>
            <person name="O'Malley M.A."/>
            <person name="Stajich J.E."/>
            <person name="Spatafora J.W."/>
            <person name="Visel A."/>
            <person name="Grigoriev I.V."/>
        </authorList>
    </citation>
    <scope>NUCLEOTIDE SEQUENCE [LARGE SCALE GENOMIC DNA]</scope>
    <source>
        <strain evidence="11 12">12-1054</strain>
    </source>
</reference>
<keyword evidence="12" id="KW-1185">Reference proteome</keyword>
<keyword evidence="4" id="KW-0479">Metal-binding</keyword>
<dbReference type="Pfam" id="PF22907">
    <property type="entry name" value="Ams1-like_1st"/>
    <property type="match status" value="1"/>
</dbReference>
<dbReference type="OMA" id="GQYWDAW"/>
<dbReference type="InterPro" id="IPR027291">
    <property type="entry name" value="Glyco_hydro_38_N_sf"/>
</dbReference>
<sequence length="1081" mass="122633">MGGATRRECPSSSQPYARYGGRIRGPEIRHIDTDRLDQFRSTGEFRDVNLMSMMEHGRVDDTKFLSLEVYSPSNLERPLFKDAVKNQFCPAKKGQSFGPSWSTHWFRVTIHQVPEEWKKLERIQLEFDLPEAMVYSEDGEPLQGLTGGSEARRVDFILTDGARSKKTVYYIEAAMNGLSGLGQGSSIQPPDQNRYFTLDSADLVAPNMTAVRLSYDFWILKDLARELPQNGFESHEALAAATKIMNTFQRGDQASLDACRKIADKVLGPQRDSAAVYKPDDSVYVTAIGNCHIDTAWLWPFAETRRKIGRSWASQIDLMERYPEHVFACSQAQQFKWMQQDYPKLANKIARKIKDGQFEPIGGSWVEMDSNLPSGESLVRQFLFGQRLYEKQCGRRCKVAWLPDSFGYSSQFPQLARLAGMDYFFTQKLSWNNINTFPNTTMNWQALDGTQILTHMTPNETYTSNADLGDVIRSQSQHKSLTEAKDSLLVFGFGDGGGGPHKDMFEKLRRCRGAANTNAPSLPKIKFNTVERFFSDLERNCNGGKDLRTWVGELYFEFHRGTYTSQALTKKNNRNAERMLHELEWFGSAAALCVKTYTYPRKAIEALWEDVLLCQFHDVLPGSCIEMVYNDVHKMHAKVLQKGVVLIDEALSALGVSNSVASDTVQTRRDVIINSLPWDRSAILEVRGQLELVHSRSSLGSLTVGDKLGDVRVEQLNDRAYMLENSDVRLHIEDGAIRVFYDVKTDRMLHGDTISKPLNQFVLFEDQPLNWQAWDVEIYHLDKEPRVLKPYASRILLKSSHRVTIEFEYKISEVSSMVNTISLDSSAVNKPKHCQVNFECKVDWHENKSFLKVEFPTNLHANEARYETQFGVNTRPTHRNTTWDAAKFEVCCHKFADLSEARYGLAILNDSKYGFATLGSNMTLSLLRAPKAPDATADMGMHQFRYAMLTHATSFEGSDVTRLAAEFNNPLRLAATDQTDLLVQQIALVPLPDARENHTDHVILDTIKLSEDNDRAIVLRIYEAIGAGGHVRISVPTQFGRVRHSCLVNLLEDECLDRGLCFPDVKIRPFEVLSIKLVLDD</sequence>
<evidence type="ECO:0000256" key="7">
    <source>
        <dbReference type="ARBA" id="ARBA00054985"/>
    </source>
</evidence>
<dbReference type="Gene3D" id="3.20.110.10">
    <property type="entry name" value="Glycoside hydrolase 38, N terminal domain"/>
    <property type="match status" value="1"/>
</dbReference>
<evidence type="ECO:0000256" key="8">
    <source>
        <dbReference type="ARBA" id="ARBA00071615"/>
    </source>
</evidence>
<dbReference type="EC" id="3.2.1.24" evidence="3"/>
<dbReference type="SMART" id="SM00872">
    <property type="entry name" value="Alpha-mann_mid"/>
    <property type="match status" value="1"/>
</dbReference>
<dbReference type="GeneID" id="63788962"/>
<dbReference type="FunFam" id="1.20.1270.50:FF:000004">
    <property type="entry name" value="alpha-mannosidase 2C1 isoform X1"/>
    <property type="match status" value="1"/>
</dbReference>
<dbReference type="GO" id="GO:0004559">
    <property type="term" value="F:alpha-mannosidase activity"/>
    <property type="evidence" value="ECO:0007669"/>
    <property type="project" value="UniProtKB-EC"/>
</dbReference>
<feature type="region of interest" description="Disordered" evidence="9">
    <location>
        <begin position="1"/>
        <end position="24"/>
    </location>
</feature>
<evidence type="ECO:0000259" key="10">
    <source>
        <dbReference type="SMART" id="SM00872"/>
    </source>
</evidence>
<evidence type="ECO:0000256" key="9">
    <source>
        <dbReference type="SAM" id="MobiDB-lite"/>
    </source>
</evidence>
<organism evidence="11 12">
    <name type="scientific">Protomyces lactucae-debilis</name>
    <dbReference type="NCBI Taxonomy" id="2754530"/>
    <lineage>
        <taxon>Eukaryota</taxon>
        <taxon>Fungi</taxon>
        <taxon>Dikarya</taxon>
        <taxon>Ascomycota</taxon>
        <taxon>Taphrinomycotina</taxon>
        <taxon>Taphrinomycetes</taxon>
        <taxon>Taphrinales</taxon>
        <taxon>Protomycetaceae</taxon>
        <taxon>Protomyces</taxon>
    </lineage>
</organism>
<evidence type="ECO:0000256" key="4">
    <source>
        <dbReference type="ARBA" id="ARBA00022723"/>
    </source>
</evidence>
<dbReference type="Pfam" id="PF09261">
    <property type="entry name" value="Alpha-mann_mid"/>
    <property type="match status" value="1"/>
</dbReference>
<evidence type="ECO:0000313" key="12">
    <source>
        <dbReference type="Proteomes" id="UP000193685"/>
    </source>
</evidence>
<dbReference type="GO" id="GO:0030246">
    <property type="term" value="F:carbohydrate binding"/>
    <property type="evidence" value="ECO:0007669"/>
    <property type="project" value="InterPro"/>
</dbReference>